<organism evidence="7 8">
    <name type="scientific">Riccia sorocarpa</name>
    <dbReference type="NCBI Taxonomy" id="122646"/>
    <lineage>
        <taxon>Eukaryota</taxon>
        <taxon>Viridiplantae</taxon>
        <taxon>Streptophyta</taxon>
        <taxon>Embryophyta</taxon>
        <taxon>Marchantiophyta</taxon>
        <taxon>Marchantiopsida</taxon>
        <taxon>Marchantiidae</taxon>
        <taxon>Marchantiales</taxon>
        <taxon>Ricciaceae</taxon>
        <taxon>Riccia</taxon>
    </lineage>
</organism>
<evidence type="ECO:0000256" key="1">
    <source>
        <dbReference type="ARBA" id="ARBA00001637"/>
    </source>
</evidence>
<dbReference type="Pfam" id="PF01967">
    <property type="entry name" value="MoaC"/>
    <property type="match status" value="1"/>
</dbReference>
<dbReference type="GO" id="GO:0061799">
    <property type="term" value="F:cyclic pyranopterin monophosphate synthase activity"/>
    <property type="evidence" value="ECO:0007669"/>
    <property type="project" value="UniProtKB-EC"/>
</dbReference>
<evidence type="ECO:0000313" key="7">
    <source>
        <dbReference type="EMBL" id="KAL3692287.1"/>
    </source>
</evidence>
<evidence type="ECO:0000256" key="2">
    <source>
        <dbReference type="ARBA" id="ARBA00005046"/>
    </source>
</evidence>
<dbReference type="AlphaFoldDB" id="A0ABD3HNY1"/>
<dbReference type="Gene3D" id="3.30.70.640">
    <property type="entry name" value="Molybdopterin cofactor biosynthesis C (MoaC) domain"/>
    <property type="match status" value="1"/>
</dbReference>
<dbReference type="EMBL" id="JBJQOH010000003">
    <property type="protein sequence ID" value="KAL3692287.1"/>
    <property type="molecule type" value="Genomic_DNA"/>
</dbReference>
<dbReference type="PANTHER" id="PTHR22960">
    <property type="entry name" value="MOLYBDOPTERIN COFACTOR SYNTHESIS PROTEIN A"/>
    <property type="match status" value="1"/>
</dbReference>
<dbReference type="InterPro" id="IPR023045">
    <property type="entry name" value="MoaC"/>
</dbReference>
<evidence type="ECO:0000313" key="8">
    <source>
        <dbReference type="Proteomes" id="UP001633002"/>
    </source>
</evidence>
<dbReference type="GO" id="GO:0006777">
    <property type="term" value="P:Mo-molybdopterin cofactor biosynthetic process"/>
    <property type="evidence" value="ECO:0007669"/>
    <property type="project" value="UniProtKB-KW"/>
</dbReference>
<evidence type="ECO:0000259" key="6">
    <source>
        <dbReference type="Pfam" id="PF01967"/>
    </source>
</evidence>
<keyword evidence="5" id="KW-0456">Lyase</keyword>
<comment type="caution">
    <text evidence="7">The sequence shown here is derived from an EMBL/GenBank/DDBJ whole genome shotgun (WGS) entry which is preliminary data.</text>
</comment>
<evidence type="ECO:0000256" key="4">
    <source>
        <dbReference type="ARBA" id="ARBA00023150"/>
    </source>
</evidence>
<accession>A0ABD3HNY1</accession>
<dbReference type="NCBIfam" id="NF006870">
    <property type="entry name" value="PRK09364.1"/>
    <property type="match status" value="1"/>
</dbReference>
<evidence type="ECO:0000256" key="3">
    <source>
        <dbReference type="ARBA" id="ARBA00012575"/>
    </source>
</evidence>
<feature type="domain" description="Molybdopterin cofactor biosynthesis C (MoaC)" evidence="6">
    <location>
        <begin position="118"/>
        <end position="253"/>
    </location>
</feature>
<dbReference type="PANTHER" id="PTHR22960:SF29">
    <property type="entry name" value="CYCLIC PYRANOPTERIN MONOPHOSPHATE SYNTHASE"/>
    <property type="match status" value="1"/>
</dbReference>
<keyword evidence="8" id="KW-1185">Reference proteome</keyword>
<comment type="catalytic activity">
    <reaction evidence="1">
        <text>(8S)-3',8-cyclo-7,8-dihydroguanosine 5'-triphosphate = cyclic pyranopterin phosphate + diphosphate</text>
        <dbReference type="Rhea" id="RHEA:49580"/>
        <dbReference type="ChEBI" id="CHEBI:33019"/>
        <dbReference type="ChEBI" id="CHEBI:59648"/>
        <dbReference type="ChEBI" id="CHEBI:131766"/>
        <dbReference type="EC" id="4.6.1.17"/>
    </reaction>
</comment>
<dbReference type="InterPro" id="IPR050105">
    <property type="entry name" value="MoCo_biosynth_MoaA/MoaC"/>
</dbReference>
<dbReference type="NCBIfam" id="TIGR00581">
    <property type="entry name" value="moaC"/>
    <property type="match status" value="1"/>
</dbReference>
<dbReference type="Proteomes" id="UP001633002">
    <property type="component" value="Unassembled WGS sequence"/>
</dbReference>
<sequence length="261" mass="28252">MALVRRALFSRPTSQLIGLTSHRTRCLLNFRNFSRRSDDEWVDDFNKEMENVFGRPPESPSQWGGHVASENLKAGFSTNHYSPDEEDSRGLKVTEGVGILTVEPRHLTHVDGSGKASMVNVAEKAETKRVAVASGRVFLGPKAFELVAENNIAKGDVLTVAKIAGIQGAKQTSNLIPLCHNILLSGVDVSTSLNEELHAVDIRAEATATGPTGVEMEALTAVSVASLTVYDMCKAVSKDIQISNVQLESKTGGKSGDWYRE</sequence>
<keyword evidence="4" id="KW-0501">Molybdenum cofactor biosynthesis</keyword>
<dbReference type="SUPFAM" id="SSF55040">
    <property type="entry name" value="Molybdenum cofactor biosynthesis protein C, MoaC"/>
    <property type="match status" value="1"/>
</dbReference>
<comment type="pathway">
    <text evidence="2">Cofactor biosynthesis; molybdopterin biosynthesis.</text>
</comment>
<protein>
    <recommendedName>
        <fullName evidence="3">cyclic pyranopterin monophosphate synthase</fullName>
        <ecNumber evidence="3">4.6.1.17</ecNumber>
    </recommendedName>
</protein>
<dbReference type="FunFam" id="3.30.70.640:FF:000002">
    <property type="entry name" value="Molybdenum cofactor biosynthesis protein 1"/>
    <property type="match status" value="1"/>
</dbReference>
<dbReference type="CDD" id="cd01420">
    <property type="entry name" value="MoaC_PE"/>
    <property type="match status" value="1"/>
</dbReference>
<proteinExistence type="inferred from homology"/>
<dbReference type="InterPro" id="IPR047594">
    <property type="entry name" value="MoaC_bact/euk"/>
</dbReference>
<dbReference type="HAMAP" id="MF_01224_B">
    <property type="entry name" value="MoaC_B"/>
    <property type="match status" value="1"/>
</dbReference>
<name>A0ABD3HNY1_9MARC</name>
<dbReference type="InterPro" id="IPR002820">
    <property type="entry name" value="Mopterin_CF_biosynth-C_dom"/>
</dbReference>
<gene>
    <name evidence="7" type="ORF">R1sor_005938</name>
</gene>
<dbReference type="EC" id="4.6.1.17" evidence="3"/>
<dbReference type="InterPro" id="IPR036522">
    <property type="entry name" value="MoaC_sf"/>
</dbReference>
<reference evidence="7 8" key="1">
    <citation type="submission" date="2024-09" db="EMBL/GenBank/DDBJ databases">
        <title>Chromosome-scale assembly of Riccia sorocarpa.</title>
        <authorList>
            <person name="Paukszto L."/>
        </authorList>
    </citation>
    <scope>NUCLEOTIDE SEQUENCE [LARGE SCALE GENOMIC DNA]</scope>
    <source>
        <strain evidence="7">LP-2024</strain>
        <tissue evidence="7">Aerial parts of the thallus</tissue>
    </source>
</reference>
<evidence type="ECO:0000256" key="5">
    <source>
        <dbReference type="ARBA" id="ARBA00023239"/>
    </source>
</evidence>